<comment type="similarity">
    <text evidence="6">Belongs to the glycosyl hydrolase 74 family.</text>
</comment>
<feature type="domain" description="Bacterial repeat" evidence="7">
    <location>
        <begin position="714"/>
        <end position="779"/>
    </location>
</feature>
<dbReference type="Gene3D" id="2.130.10.10">
    <property type="entry name" value="YVTN repeat-like/Quinoprotein amine dehydrogenase"/>
    <property type="match status" value="2"/>
</dbReference>
<dbReference type="NCBIfam" id="TIGR02543">
    <property type="entry name" value="List_Bact_rpt"/>
    <property type="match status" value="3"/>
</dbReference>
<evidence type="ECO:0000256" key="1">
    <source>
        <dbReference type="ARBA" id="ARBA00022729"/>
    </source>
</evidence>
<keyword evidence="4" id="KW-0326">Glycosidase</keyword>
<reference evidence="9" key="1">
    <citation type="journal article" date="2019" name="Int. J. Syst. Evol. Microbiol.">
        <title>The Global Catalogue of Microorganisms (GCM) 10K type strain sequencing project: providing services to taxonomists for standard genome sequencing and annotation.</title>
        <authorList>
            <consortium name="The Broad Institute Genomics Platform"/>
            <consortium name="The Broad Institute Genome Sequencing Center for Infectious Disease"/>
            <person name="Wu L."/>
            <person name="Ma J."/>
        </authorList>
    </citation>
    <scope>NUCLEOTIDE SEQUENCE [LARGE SCALE GENOMIC DNA]</scope>
    <source>
        <strain evidence="9">CCUG 58938</strain>
    </source>
</reference>
<name>A0ABW3JV14_9BACT</name>
<dbReference type="PANTHER" id="PTHR43739">
    <property type="entry name" value="XYLOGLUCANASE (EUROFUNG)"/>
    <property type="match status" value="1"/>
</dbReference>
<sequence>MIRKIFAYIFVWICILYSREIYSQFKSGTVAIGGGGFVTGIVSHPATGDVYCRTDVGGAYRWDAASNKWIQLLDWASDAQGYFSGVESLAIDPQDPSTIYMVCGISYMASGATAILKSTDKGNTFTITDVTSKFKANGNGYGRGNGERLAVDPNNSNILFCGTRRNGLWKSSDGGSSWTLAWSGVTTTTNDNGICFVLFDPASASGGISATIYIGVSRVGSANIYKSTDGGATFADISPDTGYMPHRATLQGNTMYVTLADSDGPGTGGKGGVYKLNTSTGVWTNVTPFGNNFSYGGVAIDHSDISRVALSTTGMYQNNQYGTTWGDFVYLSTDGGVNWTLKNGNISKFDKNGIGVASGQVNWAESISFDPLDNKKVRVVGGGGIFTCADIDVAQNTWFYDVRGIEETAWLDGVSIPGGPLMSAMGDMDGFVHADINTYPMQFHQPSVGTNRSIAYAGKNPNKLVRSSDGGAHVYYSNDQGVSWIPCPTSKATGYGGLAAINADGSTILHCPDNSLVTYYSNNNGASWTASSGVSITNAIAVGDPVNSNYFYTFDASNGKMLVSSNKGVSFSAAGTPGATSTPWTATVIRTVPGYEGHLWIPLVDNGLRYSTDHGTTYTTVPNVTYCRAVGLGKAITPTSYPTIFIWGTVGGVRGLFRSTDKGVSWIKINDDAHQYGGAGLILGDINVFGRVYLGTGIARGIVYWDDLTKYTVTTTASPAPGGVVNGAGTYAIGTTAALTAIPAPGYIFTGWSGDASGTATSVTVDVNGSKTVTANFQLQKYTLTATASPAAGGSISGAGMYNAGSAATLTATPAAGYTFTGWSGDASGSTTSVSVTMNGNKNVTANFQLQSNTTKYTLTTTASPSDGGSISGAGIYDAGSTATLTATPAAGYTFMGWSGDVTGTAASMIVTMNSSKSVAANFSITTFTLSATVVPAAGGSVTGTGTYPSGSVVTLEAVAAAGYTFTGWSGDIAGTEASQIVTVNKDIAVRANFQIQTTNVVLRIPKLFSPDNRGDMSTEAWNIENAYLLDGCEIVIYNRQGQKVYSSTGYSTPWDGTSNGKPLPDGAYYYIIRHRDNSKQTGSVTIARLK</sequence>
<organism evidence="8 9">
    <name type="scientific">Ohtaekwangia kribbensis</name>
    <dbReference type="NCBI Taxonomy" id="688913"/>
    <lineage>
        <taxon>Bacteria</taxon>
        <taxon>Pseudomonadati</taxon>
        <taxon>Bacteroidota</taxon>
        <taxon>Cytophagia</taxon>
        <taxon>Cytophagales</taxon>
        <taxon>Fulvivirgaceae</taxon>
        <taxon>Ohtaekwangia</taxon>
    </lineage>
</organism>
<dbReference type="Proteomes" id="UP001597112">
    <property type="component" value="Unassembled WGS sequence"/>
</dbReference>
<keyword evidence="9" id="KW-1185">Reference proteome</keyword>
<dbReference type="SUPFAM" id="SSF110296">
    <property type="entry name" value="Oligoxyloglucan reducing end-specific cellobiohydrolase"/>
    <property type="match status" value="2"/>
</dbReference>
<feature type="domain" description="Bacterial repeat" evidence="7">
    <location>
        <begin position="860"/>
        <end position="924"/>
    </location>
</feature>
<evidence type="ECO:0000256" key="2">
    <source>
        <dbReference type="ARBA" id="ARBA00022801"/>
    </source>
</evidence>
<dbReference type="InterPro" id="IPR015943">
    <property type="entry name" value="WD40/YVTN_repeat-like_dom_sf"/>
</dbReference>
<feature type="domain" description="Bacterial repeat" evidence="7">
    <location>
        <begin position="785"/>
        <end position="850"/>
    </location>
</feature>
<dbReference type="Pfam" id="PF13585">
    <property type="entry name" value="CHU_C"/>
    <property type="match status" value="1"/>
</dbReference>
<accession>A0ABW3JV14</accession>
<dbReference type="InterPro" id="IPR026341">
    <property type="entry name" value="T9SS_type_B"/>
</dbReference>
<evidence type="ECO:0000256" key="5">
    <source>
        <dbReference type="ARBA" id="ARBA00023326"/>
    </source>
</evidence>
<evidence type="ECO:0000259" key="7">
    <source>
        <dbReference type="Pfam" id="PF18998"/>
    </source>
</evidence>
<evidence type="ECO:0000256" key="3">
    <source>
        <dbReference type="ARBA" id="ARBA00023277"/>
    </source>
</evidence>
<evidence type="ECO:0000313" key="9">
    <source>
        <dbReference type="Proteomes" id="UP001597112"/>
    </source>
</evidence>
<proteinExistence type="inferred from homology"/>
<evidence type="ECO:0000256" key="6">
    <source>
        <dbReference type="ARBA" id="ARBA00037986"/>
    </source>
</evidence>
<dbReference type="NCBIfam" id="TIGR04131">
    <property type="entry name" value="Bac_Flav_CTERM"/>
    <property type="match status" value="1"/>
</dbReference>
<dbReference type="Pfam" id="PF18998">
    <property type="entry name" value="Flg_new_2"/>
    <property type="match status" value="4"/>
</dbReference>
<feature type="domain" description="Bacterial repeat" evidence="7">
    <location>
        <begin position="931"/>
        <end position="996"/>
    </location>
</feature>
<protein>
    <submittedName>
        <fullName evidence="8">Gliding motility-associated C-terminal domain-containing protein</fullName>
    </submittedName>
</protein>
<gene>
    <name evidence="8" type="ORF">ACFQ21_00650</name>
</gene>
<dbReference type="RefSeq" id="WP_377573361.1">
    <property type="nucleotide sequence ID" value="NZ_JBHTKA010000001.1"/>
</dbReference>
<evidence type="ECO:0000256" key="4">
    <source>
        <dbReference type="ARBA" id="ARBA00023295"/>
    </source>
</evidence>
<keyword evidence="1" id="KW-0732">Signal</keyword>
<comment type="caution">
    <text evidence="8">The sequence shown here is derived from an EMBL/GenBank/DDBJ whole genome shotgun (WGS) entry which is preliminary data.</text>
</comment>
<dbReference type="PANTHER" id="PTHR43739:SF2">
    <property type="entry name" value="OLIGOXYLOGLUCAN-REDUCING END-SPECIFIC XYLOGLUCANASE-RELATED"/>
    <property type="match status" value="1"/>
</dbReference>
<dbReference type="InterPro" id="IPR044060">
    <property type="entry name" value="Bacterial_rp_domain"/>
</dbReference>
<keyword evidence="2" id="KW-0378">Hydrolase</keyword>
<dbReference type="EMBL" id="JBHTKA010000001">
    <property type="protein sequence ID" value="MFD0997787.1"/>
    <property type="molecule type" value="Genomic_DNA"/>
</dbReference>
<keyword evidence="3" id="KW-0119">Carbohydrate metabolism</keyword>
<dbReference type="InterPro" id="IPR013378">
    <property type="entry name" value="InlB-like_B-rpt"/>
</dbReference>
<dbReference type="InterPro" id="IPR052025">
    <property type="entry name" value="Xyloglucanase_GH74"/>
</dbReference>
<keyword evidence="5" id="KW-0624">Polysaccharide degradation</keyword>
<evidence type="ECO:0000313" key="8">
    <source>
        <dbReference type="EMBL" id="MFD0997787.1"/>
    </source>
</evidence>